<organism evidence="1 2">
    <name type="scientific">Ataeniobius toweri</name>
    <dbReference type="NCBI Taxonomy" id="208326"/>
    <lineage>
        <taxon>Eukaryota</taxon>
        <taxon>Metazoa</taxon>
        <taxon>Chordata</taxon>
        <taxon>Craniata</taxon>
        <taxon>Vertebrata</taxon>
        <taxon>Euteleostomi</taxon>
        <taxon>Actinopterygii</taxon>
        <taxon>Neopterygii</taxon>
        <taxon>Teleostei</taxon>
        <taxon>Neoteleostei</taxon>
        <taxon>Acanthomorphata</taxon>
        <taxon>Ovalentaria</taxon>
        <taxon>Atherinomorphae</taxon>
        <taxon>Cyprinodontiformes</taxon>
        <taxon>Goodeidae</taxon>
        <taxon>Ataeniobius</taxon>
    </lineage>
</organism>
<comment type="caution">
    <text evidence="1">The sequence shown here is derived from an EMBL/GenBank/DDBJ whole genome shotgun (WGS) entry which is preliminary data.</text>
</comment>
<gene>
    <name evidence="1" type="ORF">ATANTOWER_030354</name>
</gene>
<name>A0ABU7C1Y2_9TELE</name>
<proteinExistence type="predicted"/>
<evidence type="ECO:0000313" key="2">
    <source>
        <dbReference type="Proteomes" id="UP001345963"/>
    </source>
</evidence>
<protein>
    <submittedName>
        <fullName evidence="1">Uncharacterized protein</fullName>
    </submittedName>
</protein>
<sequence>MADLDFTERVRALYLWKAKQRRCRRRLWVHQILQRWNQFGEHHHLLQEQRLNDGHFQRYFYLSRTQFDDLLLHVGGRISLQDTNWRCIPAAERLSIFSSVSKKISAQ</sequence>
<reference evidence="1 2" key="1">
    <citation type="submission" date="2021-07" db="EMBL/GenBank/DDBJ databases">
        <authorList>
            <person name="Palmer J.M."/>
        </authorList>
    </citation>
    <scope>NUCLEOTIDE SEQUENCE [LARGE SCALE GENOMIC DNA]</scope>
    <source>
        <strain evidence="1 2">AT_MEX2019</strain>
        <tissue evidence="1">Muscle</tissue>
    </source>
</reference>
<dbReference type="Proteomes" id="UP001345963">
    <property type="component" value="Unassembled WGS sequence"/>
</dbReference>
<accession>A0ABU7C1Y2</accession>
<dbReference type="EMBL" id="JAHUTI010076963">
    <property type="protein sequence ID" value="MED6256609.1"/>
    <property type="molecule type" value="Genomic_DNA"/>
</dbReference>
<keyword evidence="2" id="KW-1185">Reference proteome</keyword>
<evidence type="ECO:0000313" key="1">
    <source>
        <dbReference type="EMBL" id="MED6256609.1"/>
    </source>
</evidence>